<geneLocation type="plasmid" evidence="2">
    <name>pnp7-1</name>
</geneLocation>
<accession>A0A2D2LXN9</accession>
<dbReference type="EMBL" id="CP024444">
    <property type="protein sequence ID" value="ATR79782.1"/>
    <property type="molecule type" value="Genomic_DNA"/>
</dbReference>
<keyword evidence="1" id="KW-0614">Plasmid</keyword>
<dbReference type="Proteomes" id="UP000229340">
    <property type="component" value="Plasmid pNP7-1"/>
</dbReference>
<sequence length="244" mass="28267">MLHDVFDRDLILTCDMVKIGSQLIDTMKNKANFYVYAMQPSYLNHSPELIQDSVNVSELYLQLDTDPNLIYLANDWQSDRRGAVILHTNLWELVDESLPNDMLIMVNRHHTEQLKHGIIKMLAMVGVHDAQGLLAYEQATLAYCQSKLYQFNSIKADIDTGFDVIDSEEDYNVMLEDCNEPSRNRGLYFKWTDACEFIIDVKPFGDGQLKMQFIVRFKFDVSDFWADGYFDIVLDAKQVSMLFC</sequence>
<proteinExistence type="predicted"/>
<dbReference type="RefSeq" id="WP_100271125.1">
    <property type="nucleotide sequence ID" value="NZ_CP024444.1"/>
</dbReference>
<gene>
    <name evidence="1" type="ORF">NP7_10485</name>
</gene>
<evidence type="ECO:0000313" key="1">
    <source>
        <dbReference type="EMBL" id="ATR79782.1"/>
    </source>
</evidence>
<dbReference type="AlphaFoldDB" id="A0A2D2LXN9"/>
<name>A0A2D2LXN9_FAUOS</name>
<reference evidence="2" key="1">
    <citation type="submission" date="2017-10" db="EMBL/GenBank/DDBJ databases">
        <title>Complete genome sequence of Moraxella osloensis NP7 isolated from human skin.</title>
        <authorList>
            <person name="Lee K."/>
            <person name="Lim J.Y."/>
            <person name="Hwang I."/>
        </authorList>
    </citation>
    <scope>NUCLEOTIDE SEQUENCE [LARGE SCALE GENOMIC DNA]</scope>
    <source>
        <strain evidence="2">NP7</strain>
        <plasmid evidence="2">pnp7-1</plasmid>
    </source>
</reference>
<evidence type="ECO:0000313" key="2">
    <source>
        <dbReference type="Proteomes" id="UP000229340"/>
    </source>
</evidence>
<protein>
    <submittedName>
        <fullName evidence="1">Uncharacterized protein</fullName>
    </submittedName>
</protein>
<organism evidence="1 2">
    <name type="scientific">Faucicola osloensis</name>
    <name type="common">Moraxella osloensis</name>
    <dbReference type="NCBI Taxonomy" id="34062"/>
    <lineage>
        <taxon>Bacteria</taxon>
        <taxon>Pseudomonadati</taxon>
        <taxon>Pseudomonadota</taxon>
        <taxon>Gammaproteobacteria</taxon>
        <taxon>Moraxellales</taxon>
        <taxon>Moraxellaceae</taxon>
        <taxon>Faucicola</taxon>
    </lineage>
</organism>